<dbReference type="AlphaFoldDB" id="A0A834I792"/>
<accession>A0A834I792</accession>
<evidence type="ECO:0000313" key="3">
    <source>
        <dbReference type="Proteomes" id="UP000625711"/>
    </source>
</evidence>
<proteinExistence type="predicted"/>
<dbReference type="EMBL" id="JAACXV010013711">
    <property type="protein sequence ID" value="KAF7272740.1"/>
    <property type="molecule type" value="Genomic_DNA"/>
</dbReference>
<reference evidence="2" key="1">
    <citation type="submission" date="2020-08" db="EMBL/GenBank/DDBJ databases">
        <title>Genome sequencing and assembly of the red palm weevil Rhynchophorus ferrugineus.</title>
        <authorList>
            <person name="Dias G.B."/>
            <person name="Bergman C.M."/>
            <person name="Manee M."/>
        </authorList>
    </citation>
    <scope>NUCLEOTIDE SEQUENCE</scope>
    <source>
        <strain evidence="2">AA-2017</strain>
        <tissue evidence="2">Whole larva</tissue>
    </source>
</reference>
<comment type="caution">
    <text evidence="2">The sequence shown here is derived from an EMBL/GenBank/DDBJ whole genome shotgun (WGS) entry which is preliminary data.</text>
</comment>
<dbReference type="Proteomes" id="UP000625711">
    <property type="component" value="Unassembled WGS sequence"/>
</dbReference>
<organism evidence="2 3">
    <name type="scientific">Rhynchophorus ferrugineus</name>
    <name type="common">Red palm weevil</name>
    <name type="synonym">Curculio ferrugineus</name>
    <dbReference type="NCBI Taxonomy" id="354439"/>
    <lineage>
        <taxon>Eukaryota</taxon>
        <taxon>Metazoa</taxon>
        <taxon>Ecdysozoa</taxon>
        <taxon>Arthropoda</taxon>
        <taxon>Hexapoda</taxon>
        <taxon>Insecta</taxon>
        <taxon>Pterygota</taxon>
        <taxon>Neoptera</taxon>
        <taxon>Endopterygota</taxon>
        <taxon>Coleoptera</taxon>
        <taxon>Polyphaga</taxon>
        <taxon>Cucujiformia</taxon>
        <taxon>Curculionidae</taxon>
        <taxon>Dryophthorinae</taxon>
        <taxon>Rhynchophorus</taxon>
    </lineage>
</organism>
<evidence type="ECO:0000256" key="1">
    <source>
        <dbReference type="SAM" id="MobiDB-lite"/>
    </source>
</evidence>
<sequence length="96" mass="11175">MSDQTEPLDLSMPKKENLPLKKQKNVELEENEIRPNKEAHYEITTPNIISLENGNPKRLCRSRLAEGRIRPQARRNLHAEFCLAPPEDVHEKHITK</sequence>
<protein>
    <submittedName>
        <fullName evidence="2">Uncharacterized protein</fullName>
    </submittedName>
</protein>
<feature type="region of interest" description="Disordered" evidence="1">
    <location>
        <begin position="1"/>
        <end position="21"/>
    </location>
</feature>
<feature type="compositionally biased region" description="Basic and acidic residues" evidence="1">
    <location>
        <begin position="12"/>
        <end position="21"/>
    </location>
</feature>
<evidence type="ECO:0000313" key="2">
    <source>
        <dbReference type="EMBL" id="KAF7272740.1"/>
    </source>
</evidence>
<gene>
    <name evidence="2" type="ORF">GWI33_014493</name>
</gene>
<name>A0A834I792_RHYFE</name>
<keyword evidence="3" id="KW-1185">Reference proteome</keyword>